<keyword evidence="2" id="KW-0121">Carboxypeptidase</keyword>
<evidence type="ECO:0000313" key="2">
    <source>
        <dbReference type="EMBL" id="MBV4359490.1"/>
    </source>
</evidence>
<proteinExistence type="predicted"/>
<keyword evidence="2" id="KW-0378">Hydrolase</keyword>
<sequence>MNHTIRFIASLLLLHVSFFTYAGRISGTVTDDKGAVLPFASILIKNSTHGTTANNEGKYFLQLAPGTYTIVCQYVGYERKEKEITIGSEDVVLNFQLSRQQLSLAEVVVRPGGEDPAYEIIRNAIKKRPFYLKQLDTFQCEVYIKGQMQLRDYPNKFMGQKIDFEDGDTSKKKMMYLSESVMKYSSQNDKIKVEVLSTKVSGQRDGFGFSLPQFVTFYKNNVDLGPNLNPRGFISPIADNALNFYKYKFEGSFIEDGREVNRIKVIPKRKYEPLFSGYINITDNDWRIHSVELEITKESQMQFLDTLRINQLYVPFDTNVWVIKTQVVYPAIKVFGFDLYGNFVNIYSKFDVHPEFQKKFFDNTVLKYEEGSNKKDSLYWDTIRPVPLQTEELRDYHKKDSLEKLREDPRYLDSIDRIRNKPSVPGILFVGQTISRQKNRSTLTIFPLAQSVSFNTVEGWVINARVTYTKRLDSTGFSRSVSISPLIRYGFSNGHLNAYLTASYDVGKKRPSSFSIGGGKNVYQFNNSNPIDPLFNSFSSLIWMHNYMKIYEAWSGRIDYSKGIADGLTARIGFQYQDRMPLENTTDQSWKAWDTRSYTPNYPTDLMSENFTRHQASMLSLSVSWRPGSRYIEFPDRRFEISSKYPTFTASVTMGIKGLFGSDVDYGKWRIGVNDDLNLKLAGTFKYNISAGGFYRAKEVQVPDYKHFNGNQITMVTNYFNGFLLLPYYKFSNTATLYGEAHIEHHFNGFLTNKIPLFRKLNWQLVGSMNTFYINDHSSYIEAGVGLENVFRILRADFVWGFEYGQKAYTGFRLGINLLAPPRGN</sequence>
<feature type="chain" id="PRO_5039021062" evidence="1">
    <location>
        <begin position="23"/>
        <end position="825"/>
    </location>
</feature>
<dbReference type="EMBL" id="JAHSPG010000015">
    <property type="protein sequence ID" value="MBV4359490.1"/>
    <property type="molecule type" value="Genomic_DNA"/>
</dbReference>
<gene>
    <name evidence="2" type="ORF">KTO63_20135</name>
</gene>
<protein>
    <submittedName>
        <fullName evidence="2">DUF5686 and carboxypeptidase regulatory-like domain-containing protein</fullName>
    </submittedName>
</protein>
<name>A0A9E2W4A3_9BACT</name>
<dbReference type="AlphaFoldDB" id="A0A9E2W4A3"/>
<accession>A0A9E2W4A3</accession>
<dbReference type="Proteomes" id="UP000812270">
    <property type="component" value="Unassembled WGS sequence"/>
</dbReference>
<dbReference type="RefSeq" id="WP_217793707.1">
    <property type="nucleotide sequence ID" value="NZ_JAHSPG010000015.1"/>
</dbReference>
<comment type="caution">
    <text evidence="2">The sequence shown here is derived from an EMBL/GenBank/DDBJ whole genome shotgun (WGS) entry which is preliminary data.</text>
</comment>
<reference evidence="2" key="1">
    <citation type="submission" date="2021-06" db="EMBL/GenBank/DDBJ databases">
        <authorList>
            <person name="Huq M.A."/>
        </authorList>
    </citation>
    <scope>NUCLEOTIDE SEQUENCE</scope>
    <source>
        <strain evidence="2">MAH-26</strain>
    </source>
</reference>
<keyword evidence="2" id="KW-0645">Protease</keyword>
<dbReference type="Pfam" id="PF13715">
    <property type="entry name" value="CarbopepD_reg_2"/>
    <property type="match status" value="1"/>
</dbReference>
<dbReference type="GO" id="GO:0004180">
    <property type="term" value="F:carboxypeptidase activity"/>
    <property type="evidence" value="ECO:0007669"/>
    <property type="project" value="UniProtKB-KW"/>
</dbReference>
<dbReference type="InterPro" id="IPR043741">
    <property type="entry name" value="DUF5686"/>
</dbReference>
<keyword evidence="3" id="KW-1185">Reference proteome</keyword>
<organism evidence="2 3">
    <name type="scientific">Pinibacter aurantiacus</name>
    <dbReference type="NCBI Taxonomy" id="2851599"/>
    <lineage>
        <taxon>Bacteria</taxon>
        <taxon>Pseudomonadati</taxon>
        <taxon>Bacteroidota</taxon>
        <taxon>Chitinophagia</taxon>
        <taxon>Chitinophagales</taxon>
        <taxon>Chitinophagaceae</taxon>
        <taxon>Pinibacter</taxon>
    </lineage>
</organism>
<keyword evidence="1" id="KW-0732">Signal</keyword>
<evidence type="ECO:0000256" key="1">
    <source>
        <dbReference type="SAM" id="SignalP"/>
    </source>
</evidence>
<dbReference type="Pfam" id="PF18939">
    <property type="entry name" value="DUF5686"/>
    <property type="match status" value="1"/>
</dbReference>
<feature type="signal peptide" evidence="1">
    <location>
        <begin position="1"/>
        <end position="22"/>
    </location>
</feature>
<evidence type="ECO:0000313" key="3">
    <source>
        <dbReference type="Proteomes" id="UP000812270"/>
    </source>
</evidence>